<keyword evidence="5" id="KW-0862">Zinc</keyword>
<reference evidence="10 11" key="1">
    <citation type="submission" date="2021-03" db="EMBL/GenBank/DDBJ databases">
        <title>Genomic Encyclopedia of Type Strains, Phase IV (KMG-IV): sequencing the most valuable type-strain genomes for metagenomic binning, comparative biology and taxonomic classification.</title>
        <authorList>
            <person name="Goeker M."/>
        </authorList>
    </citation>
    <scope>NUCLEOTIDE SEQUENCE [LARGE SCALE GENOMIC DNA]</scope>
    <source>
        <strain evidence="10 11">DSM 24738</strain>
    </source>
</reference>
<feature type="domain" description="Metallo-beta-lactamase" evidence="9">
    <location>
        <begin position="36"/>
        <end position="242"/>
    </location>
</feature>
<dbReference type="InterPro" id="IPR001279">
    <property type="entry name" value="Metallo-B-lactamas"/>
</dbReference>
<sequence length="255" mass="29132">MSDFPIIKPLHVGILQNIEKSQFVYGRHHGIKIEVPCIMFVIEVAGKKVVVDTGPCKPDRARQYHGPLIQDESMYPENALKSIGVHPDEVDYVILSHLHWDHCSNCKMFKNATFIVQKTELQYAITPNEVQKAQYEIGFREILPPWIDVLQQMQTVSGDVYDFLKGVHLISLPGHSPGLMGVAVETRKDLYLIASDCVPLMENWHGDARMRHIPNGLHIDLAEYERSFEKMERLGGIVLAGHDYETLKYKQYPPE</sequence>
<keyword evidence="3" id="KW-0479">Metal-binding</keyword>
<evidence type="ECO:0000313" key="10">
    <source>
        <dbReference type="EMBL" id="MBP1932175.1"/>
    </source>
</evidence>
<comment type="catalytic activity">
    <reaction evidence="8">
        <text>3',5'-cyclic UMP + H2O = UMP + H(+)</text>
        <dbReference type="Rhea" id="RHEA:70575"/>
        <dbReference type="ChEBI" id="CHEBI:15377"/>
        <dbReference type="ChEBI" id="CHEBI:15378"/>
        <dbReference type="ChEBI" id="CHEBI:57865"/>
        <dbReference type="ChEBI" id="CHEBI:184387"/>
    </reaction>
    <physiologicalReaction direction="left-to-right" evidence="8">
        <dbReference type="Rhea" id="RHEA:70576"/>
    </physiologicalReaction>
</comment>
<evidence type="ECO:0000256" key="4">
    <source>
        <dbReference type="ARBA" id="ARBA00022801"/>
    </source>
</evidence>
<evidence type="ECO:0000256" key="6">
    <source>
        <dbReference type="ARBA" id="ARBA00034221"/>
    </source>
</evidence>
<evidence type="ECO:0000259" key="9">
    <source>
        <dbReference type="SMART" id="SM00849"/>
    </source>
</evidence>
<dbReference type="SMART" id="SM00849">
    <property type="entry name" value="Lactamase_B"/>
    <property type="match status" value="1"/>
</dbReference>
<dbReference type="Proteomes" id="UP001519343">
    <property type="component" value="Unassembled WGS sequence"/>
</dbReference>
<dbReference type="Pfam" id="PF00753">
    <property type="entry name" value="Lactamase_B"/>
    <property type="match status" value="1"/>
</dbReference>
<evidence type="ECO:0000256" key="5">
    <source>
        <dbReference type="ARBA" id="ARBA00022833"/>
    </source>
</evidence>
<evidence type="ECO:0000256" key="2">
    <source>
        <dbReference type="ARBA" id="ARBA00007749"/>
    </source>
</evidence>
<evidence type="ECO:0000256" key="8">
    <source>
        <dbReference type="ARBA" id="ARBA00048505"/>
    </source>
</evidence>
<proteinExistence type="inferred from homology"/>
<evidence type="ECO:0000256" key="1">
    <source>
        <dbReference type="ARBA" id="ARBA00001947"/>
    </source>
</evidence>
<comment type="similarity">
    <text evidence="2">Belongs to the metallo-beta-lactamase superfamily.</text>
</comment>
<evidence type="ECO:0000313" key="11">
    <source>
        <dbReference type="Proteomes" id="UP001519343"/>
    </source>
</evidence>
<comment type="function">
    <text evidence="7">Counteracts the endogenous Pycsar antiviral defense system. Phosphodiesterase that enables metal-dependent hydrolysis of host cyclic nucleotide Pycsar defense signals such as cCMP and cUMP.</text>
</comment>
<dbReference type="EMBL" id="JAGGKT010000005">
    <property type="protein sequence ID" value="MBP1932175.1"/>
    <property type="molecule type" value="Genomic_DNA"/>
</dbReference>
<organism evidence="10 11">
    <name type="scientific">Ammoniphilus resinae</name>
    <dbReference type="NCBI Taxonomy" id="861532"/>
    <lineage>
        <taxon>Bacteria</taxon>
        <taxon>Bacillati</taxon>
        <taxon>Bacillota</taxon>
        <taxon>Bacilli</taxon>
        <taxon>Bacillales</taxon>
        <taxon>Paenibacillaceae</taxon>
        <taxon>Aneurinibacillus group</taxon>
        <taxon>Ammoniphilus</taxon>
    </lineage>
</organism>
<keyword evidence="11" id="KW-1185">Reference proteome</keyword>
<accession>A0ABS4GPI3</accession>
<dbReference type="RefSeq" id="WP_209810234.1">
    <property type="nucleotide sequence ID" value="NZ_JAGGKT010000005.1"/>
</dbReference>
<evidence type="ECO:0000256" key="3">
    <source>
        <dbReference type="ARBA" id="ARBA00022723"/>
    </source>
</evidence>
<dbReference type="PANTHER" id="PTHR42978">
    <property type="entry name" value="QUORUM-QUENCHING LACTONASE YTNP-RELATED-RELATED"/>
    <property type="match status" value="1"/>
</dbReference>
<comment type="catalytic activity">
    <reaction evidence="6">
        <text>3',5'-cyclic CMP + H2O = CMP + H(+)</text>
        <dbReference type="Rhea" id="RHEA:72675"/>
        <dbReference type="ChEBI" id="CHEBI:15377"/>
        <dbReference type="ChEBI" id="CHEBI:15378"/>
        <dbReference type="ChEBI" id="CHEBI:58003"/>
        <dbReference type="ChEBI" id="CHEBI:60377"/>
    </reaction>
    <physiologicalReaction direction="left-to-right" evidence="6">
        <dbReference type="Rhea" id="RHEA:72676"/>
    </physiologicalReaction>
</comment>
<dbReference type="PANTHER" id="PTHR42978:SF2">
    <property type="entry name" value="102 KBASES UNSTABLE REGION: FROM 1 TO 119443"/>
    <property type="match status" value="1"/>
</dbReference>
<protein>
    <submittedName>
        <fullName evidence="10">Glyoxylase-like metal-dependent hydrolase (Beta-lactamase superfamily II)</fullName>
    </submittedName>
</protein>
<comment type="cofactor">
    <cofactor evidence="1">
        <name>Zn(2+)</name>
        <dbReference type="ChEBI" id="CHEBI:29105"/>
    </cofactor>
</comment>
<keyword evidence="4" id="KW-0378">Hydrolase</keyword>
<dbReference type="Gene3D" id="3.60.15.10">
    <property type="entry name" value="Ribonuclease Z/Hydroxyacylglutathione hydrolase-like"/>
    <property type="match status" value="1"/>
</dbReference>
<dbReference type="CDD" id="cd07729">
    <property type="entry name" value="AHL_lactonase_MBL-fold"/>
    <property type="match status" value="1"/>
</dbReference>
<dbReference type="SUPFAM" id="SSF56281">
    <property type="entry name" value="Metallo-hydrolase/oxidoreductase"/>
    <property type="match status" value="1"/>
</dbReference>
<gene>
    <name evidence="10" type="ORF">J2Z37_002176</name>
</gene>
<name>A0ABS4GPI3_9BACL</name>
<dbReference type="InterPro" id="IPR036866">
    <property type="entry name" value="RibonucZ/Hydroxyglut_hydro"/>
</dbReference>
<comment type="caution">
    <text evidence="10">The sequence shown here is derived from an EMBL/GenBank/DDBJ whole genome shotgun (WGS) entry which is preliminary data.</text>
</comment>
<dbReference type="InterPro" id="IPR051013">
    <property type="entry name" value="MBL_superfamily_lactonases"/>
</dbReference>
<evidence type="ECO:0000256" key="7">
    <source>
        <dbReference type="ARBA" id="ARBA00034301"/>
    </source>
</evidence>